<reference evidence="3" key="1">
    <citation type="submission" date="2025-08" db="UniProtKB">
        <authorList>
            <consortium name="RefSeq"/>
        </authorList>
    </citation>
    <scope>IDENTIFICATION</scope>
    <source>
        <tissue evidence="3">Whole organism</tissue>
    </source>
</reference>
<keyword evidence="1" id="KW-0732">Signal</keyword>
<name>A0A979FW02_HYAAZ</name>
<dbReference type="AlphaFoldDB" id="A0A979FW02"/>
<dbReference type="RefSeq" id="XP_047740566.1">
    <property type="nucleotide sequence ID" value="XM_047884610.1"/>
</dbReference>
<proteinExistence type="predicted"/>
<evidence type="ECO:0000313" key="3">
    <source>
        <dbReference type="RefSeq" id="XP_047740566.1"/>
    </source>
</evidence>
<evidence type="ECO:0000256" key="1">
    <source>
        <dbReference type="SAM" id="SignalP"/>
    </source>
</evidence>
<dbReference type="Proteomes" id="UP000694843">
    <property type="component" value="Unplaced"/>
</dbReference>
<sequence length="104" mass="10974">MAKSTLAFLCIAVVIAETVLQVAGSPLVIADEAEAPALSADELSELQSVLDKEPQLQALEDGIGHVLRVRRADDGHVLGVQETIPFPAKGMCIILFGKQFCTSG</sequence>
<gene>
    <name evidence="3" type="primary">LOC125179205</name>
</gene>
<feature type="chain" id="PRO_5037317618" evidence="1">
    <location>
        <begin position="17"/>
        <end position="104"/>
    </location>
</feature>
<protein>
    <submittedName>
        <fullName evidence="3">Uncharacterized protein LOC125179205</fullName>
    </submittedName>
</protein>
<dbReference type="GeneID" id="125179205"/>
<feature type="signal peptide" evidence="1">
    <location>
        <begin position="1"/>
        <end position="16"/>
    </location>
</feature>
<organism evidence="2 3">
    <name type="scientific">Hyalella azteca</name>
    <name type="common">Amphipod</name>
    <dbReference type="NCBI Taxonomy" id="294128"/>
    <lineage>
        <taxon>Eukaryota</taxon>
        <taxon>Metazoa</taxon>
        <taxon>Ecdysozoa</taxon>
        <taxon>Arthropoda</taxon>
        <taxon>Crustacea</taxon>
        <taxon>Multicrustacea</taxon>
        <taxon>Malacostraca</taxon>
        <taxon>Eumalacostraca</taxon>
        <taxon>Peracarida</taxon>
        <taxon>Amphipoda</taxon>
        <taxon>Senticaudata</taxon>
        <taxon>Talitrida</taxon>
        <taxon>Talitroidea</taxon>
        <taxon>Hyalellidae</taxon>
        <taxon>Hyalella</taxon>
    </lineage>
</organism>
<dbReference type="KEGG" id="hazt:125179205"/>
<keyword evidence="2" id="KW-1185">Reference proteome</keyword>
<evidence type="ECO:0000313" key="2">
    <source>
        <dbReference type="Proteomes" id="UP000694843"/>
    </source>
</evidence>
<accession>A0A979FW02</accession>